<dbReference type="AlphaFoldDB" id="M1CTQ1"/>
<organism evidence="1 2">
    <name type="scientific">Solanum tuberosum</name>
    <name type="common">Potato</name>
    <dbReference type="NCBI Taxonomy" id="4113"/>
    <lineage>
        <taxon>Eukaryota</taxon>
        <taxon>Viridiplantae</taxon>
        <taxon>Streptophyta</taxon>
        <taxon>Embryophyta</taxon>
        <taxon>Tracheophyta</taxon>
        <taxon>Spermatophyta</taxon>
        <taxon>Magnoliopsida</taxon>
        <taxon>eudicotyledons</taxon>
        <taxon>Gunneridae</taxon>
        <taxon>Pentapetalae</taxon>
        <taxon>asterids</taxon>
        <taxon>lamiids</taxon>
        <taxon>Solanales</taxon>
        <taxon>Solanaceae</taxon>
        <taxon>Solanoideae</taxon>
        <taxon>Solaneae</taxon>
        <taxon>Solanum</taxon>
    </lineage>
</organism>
<name>M1CTQ1_SOLTU</name>
<reference evidence="1" key="2">
    <citation type="submission" date="2015-06" db="UniProtKB">
        <authorList>
            <consortium name="EnsemblPlants"/>
        </authorList>
    </citation>
    <scope>IDENTIFICATION</scope>
    <source>
        <strain evidence="1">DM1-3 516 R44</strain>
    </source>
</reference>
<dbReference type="InParanoid" id="M1CTQ1"/>
<reference evidence="2" key="1">
    <citation type="journal article" date="2011" name="Nature">
        <title>Genome sequence and analysis of the tuber crop potato.</title>
        <authorList>
            <consortium name="The Potato Genome Sequencing Consortium"/>
        </authorList>
    </citation>
    <scope>NUCLEOTIDE SEQUENCE [LARGE SCALE GENOMIC DNA]</scope>
    <source>
        <strain evidence="2">cv. DM1-3 516 R44</strain>
    </source>
</reference>
<evidence type="ECO:0000313" key="2">
    <source>
        <dbReference type="Proteomes" id="UP000011115"/>
    </source>
</evidence>
<sequence>MYSSNNPTKIANPVNYVRVQLGIKEKKWRKANGVSADIILNRGVSEWWSFHDIDSLDVKGFGGLRGPMTITVSEETPRK</sequence>
<dbReference type="HOGENOM" id="CLU_2610699_0_0_1"/>
<keyword evidence="2" id="KW-1185">Reference proteome</keyword>
<proteinExistence type="predicted"/>
<accession>M1CTQ1</accession>
<dbReference type="Gramene" id="PGSC0003DMT400074460">
    <property type="protein sequence ID" value="PGSC0003DMT400074460"/>
    <property type="gene ID" value="PGSC0003DMG400028939"/>
</dbReference>
<dbReference type="PaxDb" id="4113-PGSC0003DMT400074460"/>
<protein>
    <submittedName>
        <fullName evidence="1">Fibronectin, type III-like fold</fullName>
    </submittedName>
</protein>
<dbReference type="Proteomes" id="UP000011115">
    <property type="component" value="Unassembled WGS sequence"/>
</dbReference>
<evidence type="ECO:0000313" key="1">
    <source>
        <dbReference type="EnsemblPlants" id="PGSC0003DMT400074460"/>
    </source>
</evidence>
<dbReference type="EnsemblPlants" id="PGSC0003DMT400074460">
    <property type="protein sequence ID" value="PGSC0003DMT400074460"/>
    <property type="gene ID" value="PGSC0003DMG400028939"/>
</dbReference>
<dbReference type="STRING" id="4113.M1CTQ1"/>